<evidence type="ECO:0000313" key="10">
    <source>
        <dbReference type="EMBL" id="KAK2087518.1"/>
    </source>
</evidence>
<dbReference type="Gene3D" id="2.10.25.10">
    <property type="entry name" value="Laminin"/>
    <property type="match status" value="2"/>
</dbReference>
<evidence type="ECO:0000256" key="2">
    <source>
        <dbReference type="ARBA" id="ARBA00022729"/>
    </source>
</evidence>
<dbReference type="Proteomes" id="UP001266305">
    <property type="component" value="Unassembled WGS sequence"/>
</dbReference>
<feature type="compositionally biased region" description="Basic and acidic residues" evidence="7">
    <location>
        <begin position="196"/>
        <end position="206"/>
    </location>
</feature>
<evidence type="ECO:0000256" key="6">
    <source>
        <dbReference type="PROSITE-ProRule" id="PRU00076"/>
    </source>
</evidence>
<feature type="transmembrane region" description="Helical" evidence="8">
    <location>
        <begin position="15"/>
        <end position="34"/>
    </location>
</feature>
<accession>A0ABQ9TSX8</accession>
<keyword evidence="11" id="KW-1185">Reference proteome</keyword>
<dbReference type="PROSITE" id="PS00010">
    <property type="entry name" value="ASX_HYDROXYL"/>
    <property type="match status" value="1"/>
</dbReference>
<keyword evidence="4" id="KW-1015">Disulfide bond</keyword>
<dbReference type="PROSITE" id="PS50026">
    <property type="entry name" value="EGF_3"/>
    <property type="match status" value="1"/>
</dbReference>
<keyword evidence="2" id="KW-0732">Signal</keyword>
<evidence type="ECO:0000256" key="7">
    <source>
        <dbReference type="SAM" id="MobiDB-lite"/>
    </source>
</evidence>
<evidence type="ECO:0000256" key="8">
    <source>
        <dbReference type="SAM" id="Phobius"/>
    </source>
</evidence>
<keyword evidence="1 6" id="KW-0245">EGF-like domain</keyword>
<dbReference type="EMBL" id="JASSZA010000019">
    <property type="protein sequence ID" value="KAK2087518.1"/>
    <property type="molecule type" value="Genomic_DNA"/>
</dbReference>
<feature type="region of interest" description="Disordered" evidence="7">
    <location>
        <begin position="166"/>
        <end position="233"/>
    </location>
</feature>
<dbReference type="InterPro" id="IPR050751">
    <property type="entry name" value="ECM_structural_protein"/>
</dbReference>
<dbReference type="SUPFAM" id="SSF57196">
    <property type="entry name" value="EGF/Laminin"/>
    <property type="match status" value="1"/>
</dbReference>
<gene>
    <name evidence="10" type="ORF">P7K49_033425</name>
</gene>
<dbReference type="PROSITE" id="PS01187">
    <property type="entry name" value="EGF_CA"/>
    <property type="match status" value="1"/>
</dbReference>
<dbReference type="SMART" id="SM00181">
    <property type="entry name" value="EGF"/>
    <property type="match status" value="2"/>
</dbReference>
<sequence length="233" mass="25222">MHPLQPPFPALGPPLIPFPFSVAAFCVWLTLLGAETQTSVGCAPWCPQNATCVNDTACRCNPGFTASSSAEIFTSRTETCDDMNECVSPFKPSCGKFSDCVNTEGSYYCTCSRGYEPASGTKTFMNESQNTCQEQMRGCNPAQRRGAFAMILLEVPAQAKRNGDSRLCLSSKEASRAEEGLPRSTRADRSQQWAAEGRDSFQERELVQATTIRKRTGAELGGDEAQDSAGSLL</sequence>
<protein>
    <recommendedName>
        <fullName evidence="9">EGF-like domain-containing protein</fullName>
    </recommendedName>
</protein>
<reference evidence="10 11" key="1">
    <citation type="submission" date="2023-05" db="EMBL/GenBank/DDBJ databases">
        <title>B98-5 Cell Line De Novo Hybrid Assembly: An Optical Mapping Approach.</title>
        <authorList>
            <person name="Kananen K."/>
            <person name="Auerbach J.A."/>
            <person name="Kautto E."/>
            <person name="Blachly J.S."/>
        </authorList>
    </citation>
    <scope>NUCLEOTIDE SEQUENCE [LARGE SCALE GENOMIC DNA]</scope>
    <source>
        <strain evidence="10">B95-8</strain>
        <tissue evidence="10">Cell line</tissue>
    </source>
</reference>
<evidence type="ECO:0000256" key="3">
    <source>
        <dbReference type="ARBA" id="ARBA00022737"/>
    </source>
</evidence>
<dbReference type="SMART" id="SM00179">
    <property type="entry name" value="EGF_CA"/>
    <property type="match status" value="1"/>
</dbReference>
<dbReference type="Pfam" id="PF07645">
    <property type="entry name" value="EGF_CA"/>
    <property type="match status" value="1"/>
</dbReference>
<keyword evidence="8" id="KW-0472">Membrane</keyword>
<dbReference type="InterPro" id="IPR049883">
    <property type="entry name" value="NOTCH1_EGF-like"/>
</dbReference>
<dbReference type="PANTHER" id="PTHR24034:SF209">
    <property type="entry name" value="EGF-LIKE DOMAIN-CONTAINING PROTEIN"/>
    <property type="match status" value="1"/>
</dbReference>
<dbReference type="CDD" id="cd00054">
    <property type="entry name" value="EGF_CA"/>
    <property type="match status" value="1"/>
</dbReference>
<keyword evidence="8" id="KW-0812">Transmembrane</keyword>
<name>A0ABQ9TSX8_SAGOE</name>
<feature type="compositionally biased region" description="Basic and acidic residues" evidence="7">
    <location>
        <begin position="173"/>
        <end position="189"/>
    </location>
</feature>
<dbReference type="InterPro" id="IPR001881">
    <property type="entry name" value="EGF-like_Ca-bd_dom"/>
</dbReference>
<comment type="caution">
    <text evidence="10">The sequence shown here is derived from an EMBL/GenBank/DDBJ whole genome shotgun (WGS) entry which is preliminary data.</text>
</comment>
<evidence type="ECO:0000256" key="5">
    <source>
        <dbReference type="ARBA" id="ARBA00023180"/>
    </source>
</evidence>
<evidence type="ECO:0000313" key="11">
    <source>
        <dbReference type="Proteomes" id="UP001266305"/>
    </source>
</evidence>
<evidence type="ECO:0000256" key="4">
    <source>
        <dbReference type="ARBA" id="ARBA00023157"/>
    </source>
</evidence>
<dbReference type="PRINTS" id="PR01278">
    <property type="entry name" value="CD97PROTEIN"/>
</dbReference>
<feature type="domain" description="EGF-like" evidence="9">
    <location>
        <begin position="82"/>
        <end position="121"/>
    </location>
</feature>
<keyword evidence="8" id="KW-1133">Transmembrane helix</keyword>
<dbReference type="InterPro" id="IPR000152">
    <property type="entry name" value="EGF-type_Asp/Asn_hydroxyl_site"/>
</dbReference>
<dbReference type="InterPro" id="IPR003056">
    <property type="entry name" value="GPCR_2_ADGRE2_ADGRE5"/>
</dbReference>
<comment type="caution">
    <text evidence="6">Lacks conserved residue(s) required for the propagation of feature annotation.</text>
</comment>
<organism evidence="10 11">
    <name type="scientific">Saguinus oedipus</name>
    <name type="common">Cotton-top tamarin</name>
    <name type="synonym">Oedipomidas oedipus</name>
    <dbReference type="NCBI Taxonomy" id="9490"/>
    <lineage>
        <taxon>Eukaryota</taxon>
        <taxon>Metazoa</taxon>
        <taxon>Chordata</taxon>
        <taxon>Craniata</taxon>
        <taxon>Vertebrata</taxon>
        <taxon>Euteleostomi</taxon>
        <taxon>Mammalia</taxon>
        <taxon>Eutheria</taxon>
        <taxon>Euarchontoglires</taxon>
        <taxon>Primates</taxon>
        <taxon>Haplorrhini</taxon>
        <taxon>Platyrrhini</taxon>
        <taxon>Cebidae</taxon>
        <taxon>Callitrichinae</taxon>
        <taxon>Saguinus</taxon>
    </lineage>
</organism>
<dbReference type="InterPro" id="IPR018097">
    <property type="entry name" value="EGF_Ca-bd_CS"/>
</dbReference>
<dbReference type="PANTHER" id="PTHR24034">
    <property type="entry name" value="EGF-LIKE DOMAIN-CONTAINING PROTEIN"/>
    <property type="match status" value="1"/>
</dbReference>
<evidence type="ECO:0000256" key="1">
    <source>
        <dbReference type="ARBA" id="ARBA00022536"/>
    </source>
</evidence>
<keyword evidence="3" id="KW-0677">Repeat</keyword>
<proteinExistence type="predicted"/>
<dbReference type="InterPro" id="IPR000742">
    <property type="entry name" value="EGF"/>
</dbReference>
<evidence type="ECO:0000259" key="9">
    <source>
        <dbReference type="PROSITE" id="PS50026"/>
    </source>
</evidence>
<keyword evidence="5" id="KW-0325">Glycoprotein</keyword>